<organism evidence="4 5">
    <name type="scientific">Dactylonectria macrodidyma</name>
    <dbReference type="NCBI Taxonomy" id="307937"/>
    <lineage>
        <taxon>Eukaryota</taxon>
        <taxon>Fungi</taxon>
        <taxon>Dikarya</taxon>
        <taxon>Ascomycota</taxon>
        <taxon>Pezizomycotina</taxon>
        <taxon>Sordariomycetes</taxon>
        <taxon>Hypocreomycetidae</taxon>
        <taxon>Hypocreales</taxon>
        <taxon>Nectriaceae</taxon>
        <taxon>Dactylonectria</taxon>
    </lineage>
</organism>
<dbReference type="InterPro" id="IPR057678">
    <property type="entry name" value="DUF7918"/>
</dbReference>
<feature type="compositionally biased region" description="Acidic residues" evidence="1">
    <location>
        <begin position="239"/>
        <end position="254"/>
    </location>
</feature>
<dbReference type="Gene3D" id="3.40.710.10">
    <property type="entry name" value="DD-peptidase/beta-lactamase superfamily"/>
    <property type="match status" value="1"/>
</dbReference>
<dbReference type="SUPFAM" id="SSF56601">
    <property type="entry name" value="beta-lactamase/transpeptidase-like"/>
    <property type="match status" value="1"/>
</dbReference>
<accession>A0A9P9JI98</accession>
<dbReference type="EMBL" id="JAGMUV010000001">
    <property type="protein sequence ID" value="KAH7175707.1"/>
    <property type="molecule type" value="Genomic_DNA"/>
</dbReference>
<dbReference type="PANTHER" id="PTHR36223:SF5">
    <property type="entry name" value="BETA-LACTAMASE-TYPE TRANSPEPTIDASE FOLD DOMAIN CONTAINING PROTEIN"/>
    <property type="match status" value="1"/>
</dbReference>
<evidence type="ECO:0000259" key="2">
    <source>
        <dbReference type="Pfam" id="PF00144"/>
    </source>
</evidence>
<dbReference type="AlphaFoldDB" id="A0A9P9JI98"/>
<evidence type="ECO:0000256" key="1">
    <source>
        <dbReference type="SAM" id="MobiDB-lite"/>
    </source>
</evidence>
<feature type="domain" description="DUF7918" evidence="3">
    <location>
        <begin position="236"/>
        <end position="357"/>
    </location>
</feature>
<proteinExistence type="predicted"/>
<feature type="region of interest" description="Disordered" evidence="1">
    <location>
        <begin position="229"/>
        <end position="257"/>
    </location>
</feature>
<feature type="compositionally biased region" description="Acidic residues" evidence="1">
    <location>
        <begin position="418"/>
        <end position="428"/>
    </location>
</feature>
<evidence type="ECO:0000313" key="5">
    <source>
        <dbReference type="Proteomes" id="UP000738349"/>
    </source>
</evidence>
<evidence type="ECO:0000259" key="3">
    <source>
        <dbReference type="Pfam" id="PF25534"/>
    </source>
</evidence>
<keyword evidence="5" id="KW-1185">Reference proteome</keyword>
<sequence length="1130" mass="123851">MPCFKGIAVSIHANGAPLPEHGMQKQSRLSRMSTYIPVPQPQLSSDSNKPEPAKFAISITLLTPGLPIPYSTPKASDANPYPKPQFVGGIHPGSHGDRGKFSGVVNPYIPMTNSENETIAAYIYFDGRAKEEVATLLRPGEETWVNSRWVQVPDSEGGGLAEREFLFREVGLERWLNGLDLQGHDVAEKLEKRRQKFEKRRRRQKAIEGNVSIDVEEGSNIQRDTLRYGADEKTPIEAVGDDSDSWSDDDDEPPEATGQIKVAMFRVLASGEIKKGEYSPQFDAHDGDEDDLNSNKGNGNIDADVEHTTSFAKPKTLDPKTISTQTVTGIDGPEKPYAVFTFFYRGERQLQKIGVLQSSKNPQSTPASAKRRSGQLDFSNLNPLKAGGTVGFSTFRDQDTEAARRRKARKKSNGNIAEDSDDDDEDSDMALGKIEDADDKDADGKLAPEDAQFPGELADGVNRIHLKRAHSAEPDSKSTPEGSQGPDASATEVPGTGQIFGSALTSTGGPDVPEAALVGSPLKKQRPSMDHTALGNFSATQNLSAALDSVVSGGSGTPVKADVKAPKLQVNEEEELDSGKEGLIWNLDLVAMGEYLRVDDENPFTDEFGDFAKAILEDWKVPGVSIAVIDDEEVFTQSYGIATYPDTSATPDTLWYGASTTKAFTSAALAHLIDTKAYPALARGWATPISSLIRDDFVLKDTWATEHLTLEDAACHRTGFPRHDAATARFVDDKDGDIVGPDGRRKRFATVRDLVRNLRHLDMTEEPRVKFEYCNLMYSMLSHVIETLTGRPLGDVLRELIWEPLGMSSTYFSLEAAQSAPEHLATGYYWDEVEGTHRKEPHMTVVEISGAGGIISTAADYARWIKCLVHQTAPFSAAAHRDMRTPRILCGMPSMGKDIAMYGLGWQRTLYRGHLMYTHSGGIVGFGAQVYWLPDAKFGVVAFANTAMTSNAAEDVLAYRLLHDKLGIAPDDQADLGVEWHKLIDKLAKGYDKGVETIFPDRADPPLPSPLGGEDLAGTYYNQGYDGLTLRVEPDSTKPGREILVGHRRNSTLNISTRFYHVTGNWWILLVDQAAKNPPKFSQQWGRVEFKIGPDGKPSALVIGWWDRIAGAYEGSVEFQAVSQTVSRLD</sequence>
<protein>
    <submittedName>
        <fullName evidence="4">Beta-lactamase-type transpeptidase fold domain-containing protein</fullName>
    </submittedName>
</protein>
<dbReference type="InterPro" id="IPR012338">
    <property type="entry name" value="Beta-lactam/transpept-like"/>
</dbReference>
<gene>
    <name evidence="4" type="ORF">EDB81DRAFT_874539</name>
</gene>
<dbReference type="Pfam" id="PF25534">
    <property type="entry name" value="DUF7918"/>
    <property type="match status" value="1"/>
</dbReference>
<feature type="compositionally biased region" description="Polar residues" evidence="1">
    <location>
        <begin position="356"/>
        <end position="367"/>
    </location>
</feature>
<dbReference type="Pfam" id="PF00144">
    <property type="entry name" value="Beta-lactamase"/>
    <property type="match status" value="1"/>
</dbReference>
<comment type="caution">
    <text evidence="4">The sequence shown here is derived from an EMBL/GenBank/DDBJ whole genome shotgun (WGS) entry which is preliminary data.</text>
</comment>
<evidence type="ECO:0000313" key="4">
    <source>
        <dbReference type="EMBL" id="KAH7175707.1"/>
    </source>
</evidence>
<reference evidence="4" key="1">
    <citation type="journal article" date="2021" name="Nat. Commun.">
        <title>Genetic determinants of endophytism in the Arabidopsis root mycobiome.</title>
        <authorList>
            <person name="Mesny F."/>
            <person name="Miyauchi S."/>
            <person name="Thiergart T."/>
            <person name="Pickel B."/>
            <person name="Atanasova L."/>
            <person name="Karlsson M."/>
            <person name="Huettel B."/>
            <person name="Barry K.W."/>
            <person name="Haridas S."/>
            <person name="Chen C."/>
            <person name="Bauer D."/>
            <person name="Andreopoulos W."/>
            <person name="Pangilinan J."/>
            <person name="LaButti K."/>
            <person name="Riley R."/>
            <person name="Lipzen A."/>
            <person name="Clum A."/>
            <person name="Drula E."/>
            <person name="Henrissat B."/>
            <person name="Kohler A."/>
            <person name="Grigoriev I.V."/>
            <person name="Martin F.M."/>
            <person name="Hacquard S."/>
        </authorList>
    </citation>
    <scope>NUCLEOTIDE SEQUENCE</scope>
    <source>
        <strain evidence="4">MPI-CAGE-AT-0147</strain>
    </source>
</reference>
<dbReference type="OrthoDB" id="5400327at2759"/>
<feature type="domain" description="Beta-lactamase-related" evidence="2">
    <location>
        <begin position="613"/>
        <end position="955"/>
    </location>
</feature>
<name>A0A9P9JI98_9HYPO</name>
<feature type="region of interest" description="Disordered" evidence="1">
    <location>
        <begin position="469"/>
        <end position="516"/>
    </location>
</feature>
<dbReference type="InterPro" id="IPR001466">
    <property type="entry name" value="Beta-lactam-related"/>
</dbReference>
<dbReference type="PANTHER" id="PTHR36223">
    <property type="entry name" value="BETA-LACTAMASE-TYPE TRANSPEPTIDASE FOLD DOMAIN CONTAINING PROTEIN"/>
    <property type="match status" value="1"/>
</dbReference>
<dbReference type="Proteomes" id="UP000738349">
    <property type="component" value="Unassembled WGS sequence"/>
</dbReference>
<feature type="region of interest" description="Disordered" evidence="1">
    <location>
        <begin position="355"/>
        <end position="455"/>
    </location>
</feature>